<dbReference type="InterPro" id="IPR027579">
    <property type="entry name" value="SSSPR51_Rpt"/>
</dbReference>
<dbReference type="NCBIfam" id="TIGR04308">
    <property type="entry name" value="repeat_SSSPR51"/>
    <property type="match status" value="10"/>
</dbReference>
<feature type="domain" description="Gram-positive cocci surface proteins LPxTG" evidence="8">
    <location>
        <begin position="2333"/>
        <end position="2368"/>
    </location>
</feature>
<keyword evidence="3" id="KW-0732">Signal</keyword>
<comment type="caution">
    <text evidence="9">The sequence shown here is derived from an EMBL/GenBank/DDBJ whole genome shotgun (WGS) entry which is preliminary data.</text>
</comment>
<feature type="coiled-coil region" evidence="6">
    <location>
        <begin position="135"/>
        <end position="162"/>
    </location>
</feature>
<protein>
    <submittedName>
        <fullName evidence="9">LPXTG-motif cell wall anchor domain protein</fullName>
    </submittedName>
</protein>
<dbReference type="Proteomes" id="UP000028090">
    <property type="component" value="Unassembled WGS sequence"/>
</dbReference>
<feature type="region of interest" description="Disordered" evidence="7">
    <location>
        <begin position="2302"/>
        <end position="2341"/>
    </location>
</feature>
<feature type="compositionally biased region" description="Polar residues" evidence="7">
    <location>
        <begin position="2306"/>
        <end position="2325"/>
    </location>
</feature>
<evidence type="ECO:0000256" key="3">
    <source>
        <dbReference type="ARBA" id="ARBA00022729"/>
    </source>
</evidence>
<accession>A0A081PWM3</accession>
<evidence type="ECO:0000313" key="10">
    <source>
        <dbReference type="Proteomes" id="UP000028090"/>
    </source>
</evidence>
<keyword evidence="6" id="KW-0175">Coiled coil</keyword>
<feature type="region of interest" description="Disordered" evidence="7">
    <location>
        <begin position="1566"/>
        <end position="1591"/>
    </location>
</feature>
<feature type="compositionally biased region" description="Polar residues" evidence="7">
    <location>
        <begin position="112"/>
        <end position="130"/>
    </location>
</feature>
<evidence type="ECO:0000259" key="8">
    <source>
        <dbReference type="PROSITE" id="PS50847"/>
    </source>
</evidence>
<dbReference type="Gene3D" id="3.10.20.320">
    <property type="entry name" value="Putative peptidoglycan bound protein (lpxtg motif)"/>
    <property type="match status" value="4"/>
</dbReference>
<dbReference type="InterPro" id="IPR009459">
    <property type="entry name" value="MucBP_dom"/>
</dbReference>
<dbReference type="NCBIfam" id="TIGR01167">
    <property type="entry name" value="LPXTG_anchor"/>
    <property type="match status" value="1"/>
</dbReference>
<dbReference type="Pfam" id="PF06458">
    <property type="entry name" value="MucBP"/>
    <property type="match status" value="6"/>
</dbReference>
<feature type="compositionally biased region" description="Polar residues" evidence="7">
    <location>
        <begin position="1735"/>
        <end position="1756"/>
    </location>
</feature>
<sequence length="2368" mass="264005">MFKLSRQQKDHRYFCGNRYEKYSIKKLKVGAASVLIGAGFLFGYNVDTVEADSVTETVVKKEADTELNQAQENTQAGTVSEPKAELAEQPKTNGEKSAEPATHVKENEKATEQASTGSENTNTVEATDTKPSVDLSLLQVKLADLEAQIERVRGNKKQVSQIQAAEKLVAEAKQYLNALGATQSVADKKAKEISSLTSILKSIKAEEISKENKNQDSRNGKKMEEGTGFRTGVTAQALTGSIHFDNSNGPTEKQIPVANNGDGERVINMAISYSASSTETVTDGKVRVTIPKAFLHSTKKPEFKNSSFVKSVDDLSTTTNYVYDLNLNPMNGGTVAESLLKLYVGTSIKNAPSRGDVLTVNTDFISGGETLSTKSARASFDYLSEILYREKEWRTKTVKYMVDQFGAPLPEFKMGSVSNGTFKPIEGNTFKLPFIMSDQSFFNNEETNQNGNGRLTSYDYTISGIPDFLELDPTNIKNNKFWTLENGVLTLHPDENKGIDQSLLYGGPILRVKEGAFNTPEAIERVIESNSTKGFNANIVYKAVGHRPDGSTFTQTLDNPDGFRLYLGDGIPAIKEMDTRIFPETNQRLYSHVSNEDKFNARFSIPNDKLKGDGAFLPSQYINYFIPKDQEGNYFTKFQLNRVFTNEIKADGSRGFRGYYREKLEGNLKENFKLYGVTKDNQAELLKEYTSIDELYNTIEINPEKKYDHLILKHPGIVDEFQRYNSTSKTITGLEARLGVTVGTWKEKAQDSTIQRYRDEIAQGSTSENTIESAIAMERPATGSGEVAEHIKTPTKLTLNMNQIGSQTLTKDDLTRGQTIPIAVTYSAEDYFGLIESDNDGSKTYDINKLDPNITKTSVMLLADPKLPLKDFRLAADNRLLSKYTLYFGGANGDAAKEPYDKLKESYDTVNPTNIIENYKGTGKRAYIFDSKDLNLTGYDLNRWIKGGLYSPTALTFEVENNGQVEAGTYGIESYLVWNSESEILIGNDNSINANFVENHAPGLSISKATINVTINNIAEYSASLTIAKPGTTGVRGIIDVKNGQEVILSPQIENLTDLPQKVKEAVVLIPKKEALTYLEAPIVDNSDEYDVVYTTTTEDDKTQGTFVSAAQITNWKDVTAVKYVFKDNYTVTKEHGFKHNFNLRVDQNNPNYVKSTSQIFLKNGQDVWLESNVVGLRTEDTRGKLEVYYKTVDGELLKEFPKTRDFEGQPYTTTKESMLKGFVNRWYATNDYIFIEVQPDSDPVSGTYERQVTKKVTYLYDKAKVNVETKEITRTINYIEKNNEGNIISNPVIQKVTVSRKVYTGEKTGRVVEDDWEIPANAKWESVTSPTPSEWEKPEVKVNDQYIAKEAIDEVVITPEVLNNGNVVENVYYEKIIPVGGDVVAKYVIEGTTTELKTATDVAKGLKVGKNYTSTAPAAGEELTATDGKVYVYKGHKDTSAAETGTVTADKQEVVYEYAPKLGGNVEVKYVIAGTEENLKDPVALVTNKQVGSDYTATKDATITKEDGRVYKLVVANNGLKTGSAGETGKVTTEKQTVTYEYELQKGDVTVNYTDTEGNAIEGKTSVKAETQSPTGKEYNTNTPDLKPETITTESGKVYKLVPAQTVGKETGKVTVEPTEVTYKYELQKGDVTVNYTDTEGNAIEGKTSVKAETQSPTGKEYNTNTPDLKPETITTESGKVYKLVPAQTVGKETGKVTVEPTEVTYKYELQKGDVTVNYTDTEGNAIEGKTSVKAETQSPTGKEYNTNTPELKPETITTTKGDVYEFVKKSETSAPEIGKVNKGVTTVEYIYRKVVTTYVNEEGKEINPSDKGTKDKKDIPEYIYKETKKDKDGNTTHVYRQVVTSYVNEEGKEINPSDKGTKDKKDIPGYIYKETKKDKDGNTTHVYRQVITSYVDEKGKEISPSDKGTKDKKDIPEYIYKETKKDKDGNTTHVYRQVITSYVDEKGKEINPSDKGTKDKKDIPEYIYKETKKDKDGNTTHVYRQVITSYVDEKGKEINPSDKGTKDKKDIPEYIYKETKKDKNGNTTHVYRQVITSYVDEKGKEINPSDKGTKDKKDIPEYIYKETKKDKDGNTTHVYRQVITSYVDEKGKEINPSDKGTKDKKDIPEYIYKETKKDEKGNTTHVYRQVVTSYVNEEGKEINPSDKGTKDKKDIPEYIYKETKKDKDGNTTHVYRQVITSYVDEKGKEINPSDKGTKDKKDIPEYIYKETKKDKDGNTIHVYTKKSSSTPNSPTPSTPSNEESKSTVWKDTEGNVLKPQEDGTKDKGTFTGYEYVKTILVGNVTTHIFKKVITPSHDEIPSHSDVTATSDKSTQIATSNESTFVDGKRELPNTGTQSSTSSLLLGALAAITGLGLVSRRRKDDKE</sequence>
<keyword evidence="1" id="KW-0134">Cell wall</keyword>
<feature type="compositionally biased region" description="Polar residues" evidence="7">
    <location>
        <begin position="1652"/>
        <end position="1676"/>
    </location>
</feature>
<evidence type="ECO:0000256" key="5">
    <source>
        <dbReference type="ARBA" id="ARBA00023088"/>
    </source>
</evidence>
<name>A0A081PWM3_STRMT</name>
<dbReference type="Pfam" id="PF18877">
    <property type="entry name" value="SSSPR-51"/>
    <property type="match status" value="10"/>
</dbReference>
<dbReference type="Pfam" id="PF04650">
    <property type="entry name" value="YSIRK_signal"/>
    <property type="match status" value="1"/>
</dbReference>
<dbReference type="OrthoDB" id="2282350at2"/>
<gene>
    <name evidence="9" type="ORF">SK629_1726</name>
</gene>
<feature type="region of interest" description="Disordered" evidence="7">
    <location>
        <begin position="2219"/>
        <end position="2268"/>
    </location>
</feature>
<reference evidence="9 10" key="1">
    <citation type="submission" date="2014-05" db="EMBL/GenBank/DDBJ databases">
        <authorList>
            <person name="Daugherty S.C."/>
            <person name="Tallon L.J."/>
            <person name="Sadzewicz L."/>
            <person name="Kilian M."/>
            <person name="Tettelin H."/>
        </authorList>
    </citation>
    <scope>NUCLEOTIDE SEQUENCE [LARGE SCALE GENOMIC DNA]</scope>
    <source>
        <strain evidence="9 10">SK629</strain>
    </source>
</reference>
<organism evidence="9 10">
    <name type="scientific">Streptococcus mitis</name>
    <dbReference type="NCBI Taxonomy" id="28037"/>
    <lineage>
        <taxon>Bacteria</taxon>
        <taxon>Bacillati</taxon>
        <taxon>Bacillota</taxon>
        <taxon>Bacilli</taxon>
        <taxon>Lactobacillales</taxon>
        <taxon>Streptococcaceae</taxon>
        <taxon>Streptococcus</taxon>
        <taxon>Streptococcus mitis group</taxon>
    </lineage>
</organism>
<feature type="region of interest" description="Disordered" evidence="7">
    <location>
        <begin position="2138"/>
        <end position="2157"/>
    </location>
</feature>
<dbReference type="NCBIfam" id="TIGR01168">
    <property type="entry name" value="YSIRK_signal"/>
    <property type="match status" value="1"/>
</dbReference>
<feature type="compositionally biased region" description="Basic and acidic residues" evidence="7">
    <location>
        <begin position="82"/>
        <end position="111"/>
    </location>
</feature>
<evidence type="ECO:0000256" key="4">
    <source>
        <dbReference type="ARBA" id="ARBA00022737"/>
    </source>
</evidence>
<dbReference type="InterPro" id="IPR005877">
    <property type="entry name" value="YSIRK_signal_dom"/>
</dbReference>
<evidence type="ECO:0000313" key="9">
    <source>
        <dbReference type="EMBL" id="KEQ35096.1"/>
    </source>
</evidence>
<evidence type="ECO:0000256" key="6">
    <source>
        <dbReference type="SAM" id="Coils"/>
    </source>
</evidence>
<feature type="compositionally biased region" description="Polar residues" evidence="7">
    <location>
        <begin position="66"/>
        <end position="78"/>
    </location>
</feature>
<proteinExistence type="predicted"/>
<dbReference type="RefSeq" id="WP_042901449.1">
    <property type="nucleotide sequence ID" value="NZ_JPFU01000013.1"/>
</dbReference>
<dbReference type="PATRIC" id="fig|28037.95.peg.1656"/>
<dbReference type="EMBL" id="JPFU01000013">
    <property type="protein sequence ID" value="KEQ35096.1"/>
    <property type="molecule type" value="Genomic_DNA"/>
</dbReference>
<keyword evidence="2" id="KW-0964">Secreted</keyword>
<dbReference type="Pfam" id="PF00746">
    <property type="entry name" value="Gram_pos_anchor"/>
    <property type="match status" value="1"/>
</dbReference>
<keyword evidence="5" id="KW-0572">Peptidoglycan-anchor</keyword>
<evidence type="ECO:0000256" key="2">
    <source>
        <dbReference type="ARBA" id="ARBA00022525"/>
    </source>
</evidence>
<dbReference type="PROSITE" id="PS50847">
    <property type="entry name" value="GRAM_POS_ANCHORING"/>
    <property type="match status" value="1"/>
</dbReference>
<feature type="compositionally biased region" description="Basic and acidic residues" evidence="7">
    <location>
        <begin position="2244"/>
        <end position="2268"/>
    </location>
</feature>
<feature type="region of interest" description="Disordered" evidence="7">
    <location>
        <begin position="1729"/>
        <end position="1756"/>
    </location>
</feature>
<feature type="compositionally biased region" description="Polar residues" evidence="7">
    <location>
        <begin position="1569"/>
        <end position="1591"/>
    </location>
</feature>
<evidence type="ECO:0000256" key="1">
    <source>
        <dbReference type="ARBA" id="ARBA00022512"/>
    </source>
</evidence>
<feature type="compositionally biased region" description="Basic and acidic residues" evidence="7">
    <location>
        <begin position="2139"/>
        <end position="2157"/>
    </location>
</feature>
<evidence type="ECO:0000256" key="7">
    <source>
        <dbReference type="SAM" id="MobiDB-lite"/>
    </source>
</evidence>
<dbReference type="InterPro" id="IPR019931">
    <property type="entry name" value="LPXTG_anchor"/>
</dbReference>
<feature type="region of interest" description="Disordered" evidence="7">
    <location>
        <begin position="1646"/>
        <end position="1676"/>
    </location>
</feature>
<keyword evidence="4" id="KW-0677">Repeat</keyword>
<feature type="region of interest" description="Disordered" evidence="7">
    <location>
        <begin position="65"/>
        <end position="130"/>
    </location>
</feature>